<keyword evidence="2" id="KW-1185">Reference proteome</keyword>
<evidence type="ECO:0000313" key="1">
    <source>
        <dbReference type="EMBL" id="CAA3011343.1"/>
    </source>
</evidence>
<organism evidence="1 2">
    <name type="scientific">Olea europaea subsp. europaea</name>
    <dbReference type="NCBI Taxonomy" id="158383"/>
    <lineage>
        <taxon>Eukaryota</taxon>
        <taxon>Viridiplantae</taxon>
        <taxon>Streptophyta</taxon>
        <taxon>Embryophyta</taxon>
        <taxon>Tracheophyta</taxon>
        <taxon>Spermatophyta</taxon>
        <taxon>Magnoliopsida</taxon>
        <taxon>eudicotyledons</taxon>
        <taxon>Gunneridae</taxon>
        <taxon>Pentapetalae</taxon>
        <taxon>asterids</taxon>
        <taxon>lamiids</taxon>
        <taxon>Lamiales</taxon>
        <taxon>Oleaceae</taxon>
        <taxon>Oleeae</taxon>
        <taxon>Olea</taxon>
    </lineage>
</organism>
<dbReference type="EMBL" id="CACTIH010007366">
    <property type="protein sequence ID" value="CAA3011343.1"/>
    <property type="molecule type" value="Genomic_DNA"/>
</dbReference>
<evidence type="ECO:0000313" key="2">
    <source>
        <dbReference type="Proteomes" id="UP000594638"/>
    </source>
</evidence>
<dbReference type="Gramene" id="OE9A070405T1">
    <property type="protein sequence ID" value="OE9A070405C1"/>
    <property type="gene ID" value="OE9A070405"/>
</dbReference>
<proteinExistence type="predicted"/>
<sequence>MEKMCYNDCAPSNHRHPHPSVTTTSNTYSTQNTITHYHSVDHHYHFASTVGLHTTQTLNATITPSYNTHPHHPITLMSSPSVAELGWGMMECPHQILDSFL</sequence>
<name>A0A8S0U4N0_OLEEU</name>
<gene>
    <name evidence="1" type="ORF">OLEA9_A070405</name>
</gene>
<accession>A0A8S0U4N0</accession>
<protein>
    <submittedName>
        <fullName evidence="1">Uncharacterized protein</fullName>
    </submittedName>
</protein>
<reference evidence="1 2" key="1">
    <citation type="submission" date="2019-12" db="EMBL/GenBank/DDBJ databases">
        <authorList>
            <person name="Alioto T."/>
            <person name="Alioto T."/>
            <person name="Gomez Garrido J."/>
        </authorList>
    </citation>
    <scope>NUCLEOTIDE SEQUENCE [LARGE SCALE GENOMIC DNA]</scope>
</reference>
<dbReference type="AlphaFoldDB" id="A0A8S0U4N0"/>
<dbReference type="Proteomes" id="UP000594638">
    <property type="component" value="Unassembled WGS sequence"/>
</dbReference>
<comment type="caution">
    <text evidence="1">The sequence shown here is derived from an EMBL/GenBank/DDBJ whole genome shotgun (WGS) entry which is preliminary data.</text>
</comment>